<keyword evidence="8" id="KW-1133">Transmembrane helix</keyword>
<dbReference type="SUPFAM" id="SSF47384">
    <property type="entry name" value="Homodimeric domain of signal transducing histidine kinase"/>
    <property type="match status" value="1"/>
</dbReference>
<evidence type="ECO:0000256" key="5">
    <source>
        <dbReference type="ARBA" id="ARBA00022679"/>
    </source>
</evidence>
<dbReference type="Proteomes" id="UP000290273">
    <property type="component" value="Unassembled WGS sequence"/>
</dbReference>
<evidence type="ECO:0000256" key="4">
    <source>
        <dbReference type="ARBA" id="ARBA00022553"/>
    </source>
</evidence>
<proteinExistence type="predicted"/>
<dbReference type="GO" id="GO:0005886">
    <property type="term" value="C:plasma membrane"/>
    <property type="evidence" value="ECO:0007669"/>
    <property type="project" value="TreeGrafter"/>
</dbReference>
<accession>A0A4Q0VD45</accession>
<comment type="caution">
    <text evidence="10">The sequence shown here is derived from an EMBL/GenBank/DDBJ whole genome shotgun (WGS) entry which is preliminary data.</text>
</comment>
<organism evidence="10 13">
    <name type="scientific">Clostridium tetani</name>
    <dbReference type="NCBI Taxonomy" id="1513"/>
    <lineage>
        <taxon>Bacteria</taxon>
        <taxon>Bacillati</taxon>
        <taxon>Bacillota</taxon>
        <taxon>Clostridia</taxon>
        <taxon>Eubacteriales</taxon>
        <taxon>Clostridiaceae</taxon>
        <taxon>Clostridium</taxon>
    </lineage>
</organism>
<dbReference type="Gene3D" id="3.30.565.10">
    <property type="entry name" value="Histidine kinase-like ATPase, C-terminal domain"/>
    <property type="match status" value="1"/>
</dbReference>
<dbReference type="Gene3D" id="1.10.287.130">
    <property type="match status" value="1"/>
</dbReference>
<keyword evidence="4" id="KW-0597">Phosphoprotein</keyword>
<dbReference type="SUPFAM" id="SSF55874">
    <property type="entry name" value="ATPase domain of HSP90 chaperone/DNA topoisomerase II/histidine kinase"/>
    <property type="match status" value="1"/>
</dbReference>
<dbReference type="FunFam" id="3.30.565.10:FF:000006">
    <property type="entry name" value="Sensor histidine kinase WalK"/>
    <property type="match status" value="1"/>
</dbReference>
<dbReference type="PANTHER" id="PTHR45453">
    <property type="entry name" value="PHOSPHATE REGULON SENSOR PROTEIN PHOR"/>
    <property type="match status" value="1"/>
</dbReference>
<evidence type="ECO:0000256" key="1">
    <source>
        <dbReference type="ARBA" id="ARBA00000085"/>
    </source>
</evidence>
<dbReference type="RefSeq" id="WP_039261157.1">
    <property type="nucleotide sequence ID" value="NZ_JSWD01000058.1"/>
</dbReference>
<dbReference type="Pfam" id="PF02518">
    <property type="entry name" value="HATPase_c"/>
    <property type="match status" value="1"/>
</dbReference>
<gene>
    <name evidence="10" type="ORF">DP130_04410</name>
    <name evidence="11" type="ORF">DP131_14775</name>
</gene>
<dbReference type="PRINTS" id="PR00344">
    <property type="entry name" value="BCTRLSENSOR"/>
</dbReference>
<dbReference type="EMBL" id="QMAP01000004">
    <property type="protein sequence ID" value="RXI49305.1"/>
    <property type="molecule type" value="Genomic_DNA"/>
</dbReference>
<sequence>MKNNMNKETLFLVVITLLYNLFLLLYFKIFLLLILSILMCVIYIFYCYLSIKKVENEVYAFTESINKSFNELINKEYANIFSLNTMDETLIAKINQKMIRLAEILEHESVKGMKEKKELQVLISDISHQVKTPLTNLKMLQCTLLEKELPKEKRIELLLSVGRQLNKLDFLLNSMIKTSRLETGLIQLNKLEENLFETIAEALSGITILAEKKNMNILVKCSEEFLLKHDRKWTAEALFNVLENAVKYSPKGTVIEIQVSRWEISTKIDIIDQGKGIPEEHHGKIFQRFYREEYNNDEEGIGIGLYLTREIIQKQGGYIKVSSTVSKGSTFSIFLPNN</sequence>
<dbReference type="EMBL" id="QMAU01000055">
    <property type="protein sequence ID" value="RXI51236.1"/>
    <property type="molecule type" value="Genomic_DNA"/>
</dbReference>
<dbReference type="Proteomes" id="UP000290921">
    <property type="component" value="Unassembled WGS sequence"/>
</dbReference>
<keyword evidence="8" id="KW-0472">Membrane</keyword>
<evidence type="ECO:0000256" key="6">
    <source>
        <dbReference type="ARBA" id="ARBA00022777"/>
    </source>
</evidence>
<dbReference type="GO" id="GO:0004721">
    <property type="term" value="F:phosphoprotein phosphatase activity"/>
    <property type="evidence" value="ECO:0007669"/>
    <property type="project" value="TreeGrafter"/>
</dbReference>
<dbReference type="InterPro" id="IPR036890">
    <property type="entry name" value="HATPase_C_sf"/>
</dbReference>
<dbReference type="PROSITE" id="PS50109">
    <property type="entry name" value="HIS_KIN"/>
    <property type="match status" value="1"/>
</dbReference>
<comment type="subcellular location">
    <subcellularLocation>
        <location evidence="2">Membrane</location>
    </subcellularLocation>
</comment>
<feature type="transmembrane region" description="Helical" evidence="8">
    <location>
        <begin position="33"/>
        <end position="51"/>
    </location>
</feature>
<dbReference type="GO" id="GO:0000155">
    <property type="term" value="F:phosphorelay sensor kinase activity"/>
    <property type="evidence" value="ECO:0007669"/>
    <property type="project" value="InterPro"/>
</dbReference>
<dbReference type="InterPro" id="IPR003661">
    <property type="entry name" value="HisK_dim/P_dom"/>
</dbReference>
<dbReference type="InterPro" id="IPR005467">
    <property type="entry name" value="His_kinase_dom"/>
</dbReference>
<dbReference type="InterPro" id="IPR050351">
    <property type="entry name" value="BphY/WalK/GraS-like"/>
</dbReference>
<comment type="catalytic activity">
    <reaction evidence="1">
        <text>ATP + protein L-histidine = ADP + protein N-phospho-L-histidine.</text>
        <dbReference type="EC" id="2.7.13.3"/>
    </reaction>
</comment>
<keyword evidence="8" id="KW-0812">Transmembrane</keyword>
<dbReference type="CDD" id="cd00082">
    <property type="entry name" value="HisKA"/>
    <property type="match status" value="1"/>
</dbReference>
<dbReference type="SMART" id="SM00387">
    <property type="entry name" value="HATPase_c"/>
    <property type="match status" value="1"/>
</dbReference>
<evidence type="ECO:0000313" key="12">
    <source>
        <dbReference type="Proteomes" id="UP000290273"/>
    </source>
</evidence>
<dbReference type="EC" id="2.7.13.3" evidence="3"/>
<reference evidence="12 13" key="1">
    <citation type="submission" date="2018-06" db="EMBL/GenBank/DDBJ databases">
        <title>Genome conservation of Clostridium tetani.</title>
        <authorList>
            <person name="Bruggemann H."/>
            <person name="Popoff M.R."/>
        </authorList>
    </citation>
    <scope>NUCLEOTIDE SEQUENCE [LARGE SCALE GENOMIC DNA]</scope>
    <source>
        <strain evidence="10 13">2017.061</strain>
        <strain evidence="11 12">63.05</strain>
    </source>
</reference>
<dbReference type="GO" id="GO:0016036">
    <property type="term" value="P:cellular response to phosphate starvation"/>
    <property type="evidence" value="ECO:0007669"/>
    <property type="project" value="TreeGrafter"/>
</dbReference>
<dbReference type="InterPro" id="IPR003594">
    <property type="entry name" value="HATPase_dom"/>
</dbReference>
<protein>
    <recommendedName>
        <fullName evidence="3">histidine kinase</fullName>
        <ecNumber evidence="3">2.7.13.3</ecNumber>
    </recommendedName>
</protein>
<dbReference type="SMART" id="SM00388">
    <property type="entry name" value="HisKA"/>
    <property type="match status" value="1"/>
</dbReference>
<name>A0A4Q0VD45_CLOTA</name>
<keyword evidence="6 10" id="KW-0418">Kinase</keyword>
<dbReference type="InterPro" id="IPR036097">
    <property type="entry name" value="HisK_dim/P_sf"/>
</dbReference>
<evidence type="ECO:0000256" key="8">
    <source>
        <dbReference type="SAM" id="Phobius"/>
    </source>
</evidence>
<evidence type="ECO:0000313" key="11">
    <source>
        <dbReference type="EMBL" id="RXI51236.1"/>
    </source>
</evidence>
<evidence type="ECO:0000313" key="13">
    <source>
        <dbReference type="Proteomes" id="UP000290921"/>
    </source>
</evidence>
<feature type="transmembrane region" description="Helical" evidence="8">
    <location>
        <begin position="9"/>
        <end position="27"/>
    </location>
</feature>
<evidence type="ECO:0000259" key="9">
    <source>
        <dbReference type="PROSITE" id="PS50109"/>
    </source>
</evidence>
<evidence type="ECO:0000256" key="2">
    <source>
        <dbReference type="ARBA" id="ARBA00004370"/>
    </source>
</evidence>
<dbReference type="PANTHER" id="PTHR45453:SF1">
    <property type="entry name" value="PHOSPHATE REGULON SENSOR PROTEIN PHOR"/>
    <property type="match status" value="1"/>
</dbReference>
<keyword evidence="7" id="KW-0902">Two-component regulatory system</keyword>
<evidence type="ECO:0000256" key="7">
    <source>
        <dbReference type="ARBA" id="ARBA00023012"/>
    </source>
</evidence>
<evidence type="ECO:0000256" key="3">
    <source>
        <dbReference type="ARBA" id="ARBA00012438"/>
    </source>
</evidence>
<dbReference type="CDD" id="cd00075">
    <property type="entry name" value="HATPase"/>
    <property type="match status" value="1"/>
</dbReference>
<evidence type="ECO:0000313" key="10">
    <source>
        <dbReference type="EMBL" id="RXI49305.1"/>
    </source>
</evidence>
<feature type="domain" description="Histidine kinase" evidence="9">
    <location>
        <begin position="125"/>
        <end position="338"/>
    </location>
</feature>
<keyword evidence="5" id="KW-0808">Transferase</keyword>
<dbReference type="AlphaFoldDB" id="A0A4Q0VD45"/>
<dbReference type="InterPro" id="IPR004358">
    <property type="entry name" value="Sig_transdc_His_kin-like_C"/>
</dbReference>